<accession>A0A2I0XJQ1</accession>
<reference evidence="2 3" key="2">
    <citation type="journal article" date="2017" name="Nature">
        <title>The Apostasia genome and the evolution of orchids.</title>
        <authorList>
            <person name="Zhang G.Q."/>
            <person name="Liu K.W."/>
            <person name="Li Z."/>
            <person name="Lohaus R."/>
            <person name="Hsiao Y.Y."/>
            <person name="Niu S.C."/>
            <person name="Wang J.Y."/>
            <person name="Lin Y.C."/>
            <person name="Xu Q."/>
            <person name="Chen L.J."/>
            <person name="Yoshida K."/>
            <person name="Fujiwara S."/>
            <person name="Wang Z.W."/>
            <person name="Zhang Y.Q."/>
            <person name="Mitsuda N."/>
            <person name="Wang M."/>
            <person name="Liu G.H."/>
            <person name="Pecoraro L."/>
            <person name="Huang H.X."/>
            <person name="Xiao X.J."/>
            <person name="Lin M."/>
            <person name="Wu X.Y."/>
            <person name="Wu W.L."/>
            <person name="Chen Y.Y."/>
            <person name="Chang S.B."/>
            <person name="Sakamoto S."/>
            <person name="Ohme-Takagi M."/>
            <person name="Yagi M."/>
            <person name="Zeng S.J."/>
            <person name="Shen C.Y."/>
            <person name="Yeh C.M."/>
            <person name="Luo Y.B."/>
            <person name="Tsai W.C."/>
            <person name="Van de Peer Y."/>
            <person name="Liu Z.J."/>
        </authorList>
    </citation>
    <scope>NUCLEOTIDE SEQUENCE [LARGE SCALE GENOMIC DNA]</scope>
    <source>
        <tissue evidence="2">The whole plant</tissue>
    </source>
</reference>
<evidence type="ECO:0000259" key="1">
    <source>
        <dbReference type="Pfam" id="PF07777"/>
    </source>
</evidence>
<sequence length="177" mass="20063">MDFGKSYGQSAWKNPCYAQYEKLNRVDILVDNGIALNLNVQMQEMNQDLRKGQETEDYKHQIWLKLIQTEQPSVHPYPDWASMQAYYGSGVPIAAPYFSAAVAPGHTYPYMWSPQVNSHSDILAFSAHVDTFWGAIHSNLSSWTLPTSFSNPYEEVLRCYSERRIGVGDKIGGFLSS</sequence>
<proteinExistence type="predicted"/>
<dbReference type="Pfam" id="PF07777">
    <property type="entry name" value="MFMR"/>
    <property type="match status" value="1"/>
</dbReference>
<dbReference type="EMBL" id="KZ501821">
    <property type="protein sequence ID" value="PKU88124.1"/>
    <property type="molecule type" value="Genomic_DNA"/>
</dbReference>
<dbReference type="Proteomes" id="UP000233837">
    <property type="component" value="Unassembled WGS sequence"/>
</dbReference>
<name>A0A2I0XJQ1_9ASPA</name>
<dbReference type="AlphaFoldDB" id="A0A2I0XJQ1"/>
<evidence type="ECO:0000313" key="3">
    <source>
        <dbReference type="Proteomes" id="UP000233837"/>
    </source>
</evidence>
<organism evidence="2 3">
    <name type="scientific">Dendrobium catenatum</name>
    <dbReference type="NCBI Taxonomy" id="906689"/>
    <lineage>
        <taxon>Eukaryota</taxon>
        <taxon>Viridiplantae</taxon>
        <taxon>Streptophyta</taxon>
        <taxon>Embryophyta</taxon>
        <taxon>Tracheophyta</taxon>
        <taxon>Spermatophyta</taxon>
        <taxon>Magnoliopsida</taxon>
        <taxon>Liliopsida</taxon>
        <taxon>Asparagales</taxon>
        <taxon>Orchidaceae</taxon>
        <taxon>Epidendroideae</taxon>
        <taxon>Malaxideae</taxon>
        <taxon>Dendrobiinae</taxon>
        <taxon>Dendrobium</taxon>
    </lineage>
</organism>
<feature type="domain" description="G-box binding protein multifunctional mosaic region" evidence="1">
    <location>
        <begin position="64"/>
        <end position="115"/>
    </location>
</feature>
<gene>
    <name evidence="2" type="primary">CPRF1</name>
    <name evidence="2" type="ORF">MA16_Dca014558</name>
</gene>
<protein>
    <submittedName>
        <fullName evidence="2">Common plant regulatory factor 1</fullName>
    </submittedName>
</protein>
<dbReference type="InterPro" id="IPR012900">
    <property type="entry name" value="MFMR"/>
</dbReference>
<evidence type="ECO:0000313" key="2">
    <source>
        <dbReference type="EMBL" id="PKU88124.1"/>
    </source>
</evidence>
<keyword evidence="3" id="KW-1185">Reference proteome</keyword>
<reference evidence="2 3" key="1">
    <citation type="journal article" date="2016" name="Sci. Rep.">
        <title>The Dendrobium catenatum Lindl. genome sequence provides insights into polysaccharide synthase, floral development and adaptive evolution.</title>
        <authorList>
            <person name="Zhang G.Q."/>
            <person name="Xu Q."/>
            <person name="Bian C."/>
            <person name="Tsai W.C."/>
            <person name="Yeh C.M."/>
            <person name="Liu K.W."/>
            <person name="Yoshida K."/>
            <person name="Zhang L.S."/>
            <person name="Chang S.B."/>
            <person name="Chen F."/>
            <person name="Shi Y."/>
            <person name="Su Y.Y."/>
            <person name="Zhang Y.Q."/>
            <person name="Chen L.J."/>
            <person name="Yin Y."/>
            <person name="Lin M."/>
            <person name="Huang H."/>
            <person name="Deng H."/>
            <person name="Wang Z.W."/>
            <person name="Zhu S.L."/>
            <person name="Zhao X."/>
            <person name="Deng C."/>
            <person name="Niu S.C."/>
            <person name="Huang J."/>
            <person name="Wang M."/>
            <person name="Liu G.H."/>
            <person name="Yang H.J."/>
            <person name="Xiao X.J."/>
            <person name="Hsiao Y.Y."/>
            <person name="Wu W.L."/>
            <person name="Chen Y.Y."/>
            <person name="Mitsuda N."/>
            <person name="Ohme-Takagi M."/>
            <person name="Luo Y.B."/>
            <person name="Van de Peer Y."/>
            <person name="Liu Z.J."/>
        </authorList>
    </citation>
    <scope>NUCLEOTIDE SEQUENCE [LARGE SCALE GENOMIC DNA]</scope>
    <source>
        <tissue evidence="2">The whole plant</tissue>
    </source>
</reference>